<dbReference type="EMBL" id="BAAAYN010000016">
    <property type="protein sequence ID" value="GAA3386361.1"/>
    <property type="molecule type" value="Genomic_DNA"/>
</dbReference>
<dbReference type="Pfam" id="PF23359">
    <property type="entry name" value="Lsr2_DNA-bd"/>
    <property type="match status" value="1"/>
</dbReference>
<feature type="domain" description="Lsr2 DNA-binding" evidence="4">
    <location>
        <begin position="83"/>
        <end position="117"/>
    </location>
</feature>
<dbReference type="Pfam" id="PF11774">
    <property type="entry name" value="Lsr2"/>
    <property type="match status" value="1"/>
</dbReference>
<protein>
    <submittedName>
        <fullName evidence="5">Lsr2 family protein</fullName>
    </submittedName>
</protein>
<gene>
    <name evidence="5" type="ORF">GCM10020369_23360</name>
</gene>
<sequence length="121" mass="12908">MARKVEIRLIDDLDGSTAEETVTFSVDGINYEIDLSSENAGALRHDLATYVTAGRRIGRVSTQSSKASRNTSGATSKTAAGERTGNQAIRDWAKAQGLSVNDRGRISAEIVEKYHAAGSAH</sequence>
<keyword evidence="6" id="KW-1185">Reference proteome</keyword>
<evidence type="ECO:0000259" key="3">
    <source>
        <dbReference type="Pfam" id="PF11774"/>
    </source>
</evidence>
<evidence type="ECO:0000256" key="2">
    <source>
        <dbReference type="SAM" id="MobiDB-lite"/>
    </source>
</evidence>
<evidence type="ECO:0000256" key="1">
    <source>
        <dbReference type="ARBA" id="ARBA00023125"/>
    </source>
</evidence>
<dbReference type="Gene3D" id="3.30.60.230">
    <property type="entry name" value="Lsr2, dimerization domain"/>
    <property type="match status" value="1"/>
</dbReference>
<feature type="region of interest" description="Disordered" evidence="2">
    <location>
        <begin position="58"/>
        <end position="94"/>
    </location>
</feature>
<comment type="caution">
    <text evidence="5">The sequence shown here is derived from an EMBL/GenBank/DDBJ whole genome shotgun (WGS) entry which is preliminary data.</text>
</comment>
<dbReference type="RefSeq" id="WP_345728066.1">
    <property type="nucleotide sequence ID" value="NZ_BAAAYN010000016.1"/>
</dbReference>
<evidence type="ECO:0000259" key="4">
    <source>
        <dbReference type="Pfam" id="PF23359"/>
    </source>
</evidence>
<reference evidence="6" key="1">
    <citation type="journal article" date="2019" name="Int. J. Syst. Evol. Microbiol.">
        <title>The Global Catalogue of Microorganisms (GCM) 10K type strain sequencing project: providing services to taxonomists for standard genome sequencing and annotation.</title>
        <authorList>
            <consortium name="The Broad Institute Genomics Platform"/>
            <consortium name="The Broad Institute Genome Sequencing Center for Infectious Disease"/>
            <person name="Wu L."/>
            <person name="Ma J."/>
        </authorList>
    </citation>
    <scope>NUCLEOTIDE SEQUENCE [LARGE SCALE GENOMIC DNA]</scope>
    <source>
        <strain evidence="6">JCM 9458</strain>
    </source>
</reference>
<dbReference type="InterPro" id="IPR036625">
    <property type="entry name" value="E3-bd_dom_sf"/>
</dbReference>
<organism evidence="5 6">
    <name type="scientific">Cryptosporangium minutisporangium</name>
    <dbReference type="NCBI Taxonomy" id="113569"/>
    <lineage>
        <taxon>Bacteria</taxon>
        <taxon>Bacillati</taxon>
        <taxon>Actinomycetota</taxon>
        <taxon>Actinomycetes</taxon>
        <taxon>Cryptosporangiales</taxon>
        <taxon>Cryptosporangiaceae</taxon>
        <taxon>Cryptosporangium</taxon>
    </lineage>
</organism>
<dbReference type="InterPro" id="IPR042261">
    <property type="entry name" value="Lsr2-like_dimerization"/>
</dbReference>
<feature type="domain" description="Lsr2 dimerization" evidence="3">
    <location>
        <begin position="1"/>
        <end position="58"/>
    </location>
</feature>
<name>A0ABP6SVG0_9ACTN</name>
<accession>A0ABP6SVG0</accession>
<dbReference type="InterPro" id="IPR055370">
    <property type="entry name" value="Lsr2_DNA-bd"/>
</dbReference>
<dbReference type="Gene3D" id="4.10.320.10">
    <property type="entry name" value="E3-binding domain"/>
    <property type="match status" value="1"/>
</dbReference>
<evidence type="ECO:0000313" key="5">
    <source>
        <dbReference type="EMBL" id="GAA3386361.1"/>
    </source>
</evidence>
<dbReference type="Proteomes" id="UP001501676">
    <property type="component" value="Unassembled WGS sequence"/>
</dbReference>
<keyword evidence="1" id="KW-0238">DNA-binding</keyword>
<proteinExistence type="predicted"/>
<dbReference type="InterPro" id="IPR024412">
    <property type="entry name" value="Lsr2_dim_dom"/>
</dbReference>
<evidence type="ECO:0000313" key="6">
    <source>
        <dbReference type="Proteomes" id="UP001501676"/>
    </source>
</evidence>
<feature type="compositionally biased region" description="Polar residues" evidence="2">
    <location>
        <begin position="60"/>
        <end position="78"/>
    </location>
</feature>